<accession>A0A6G1X3X4</accession>
<evidence type="ECO:0000259" key="9">
    <source>
        <dbReference type="Pfam" id="PF01618"/>
    </source>
</evidence>
<feature type="domain" description="MotA/TolQ/ExbB proton channel" evidence="9">
    <location>
        <begin position="100"/>
        <end position="172"/>
    </location>
</feature>
<keyword evidence="5 8" id="KW-0472">Membrane</keyword>
<evidence type="ECO:0000313" key="11">
    <source>
        <dbReference type="Proteomes" id="UP000480185"/>
    </source>
</evidence>
<feature type="transmembrane region" description="Helical" evidence="8">
    <location>
        <begin position="12"/>
        <end position="32"/>
    </location>
</feature>
<feature type="coiled-coil region" evidence="7">
    <location>
        <begin position="402"/>
        <end position="450"/>
    </location>
</feature>
<feature type="transmembrane region" description="Helical" evidence="8">
    <location>
        <begin position="148"/>
        <end position="169"/>
    </location>
</feature>
<dbReference type="GO" id="GO:0005886">
    <property type="term" value="C:plasma membrane"/>
    <property type="evidence" value="ECO:0007669"/>
    <property type="project" value="UniProtKB-SubCell"/>
</dbReference>
<organism evidence="10 11">
    <name type="scientific">Salinibacillus xinjiangensis</name>
    <dbReference type="NCBI Taxonomy" id="1229268"/>
    <lineage>
        <taxon>Bacteria</taxon>
        <taxon>Bacillati</taxon>
        <taxon>Bacillota</taxon>
        <taxon>Bacilli</taxon>
        <taxon>Bacillales</taxon>
        <taxon>Bacillaceae</taxon>
        <taxon>Salinibacillus</taxon>
    </lineage>
</organism>
<evidence type="ECO:0000256" key="8">
    <source>
        <dbReference type="SAM" id="Phobius"/>
    </source>
</evidence>
<keyword evidence="7" id="KW-0175">Coiled coil</keyword>
<proteinExistence type="inferred from homology"/>
<dbReference type="Proteomes" id="UP000480185">
    <property type="component" value="Unassembled WGS sequence"/>
</dbReference>
<keyword evidence="6" id="KW-0813">Transport</keyword>
<name>A0A6G1X3X4_9BACI</name>
<dbReference type="AlphaFoldDB" id="A0A6G1X3X4"/>
<keyword evidence="11" id="KW-1185">Reference proteome</keyword>
<dbReference type="Pfam" id="PF01618">
    <property type="entry name" value="MotA_ExbB"/>
    <property type="match status" value="1"/>
</dbReference>
<evidence type="ECO:0000256" key="2">
    <source>
        <dbReference type="ARBA" id="ARBA00022475"/>
    </source>
</evidence>
<evidence type="ECO:0000256" key="1">
    <source>
        <dbReference type="ARBA" id="ARBA00004651"/>
    </source>
</evidence>
<reference evidence="10 11" key="1">
    <citation type="submission" date="2019-11" db="EMBL/GenBank/DDBJ databases">
        <authorList>
            <person name="Li J."/>
        </authorList>
    </citation>
    <scope>NUCLEOTIDE SEQUENCE [LARGE SCALE GENOMIC DNA]</scope>
    <source>
        <strain evidence="10 11">J4</strain>
    </source>
</reference>
<evidence type="ECO:0000256" key="7">
    <source>
        <dbReference type="SAM" id="Coils"/>
    </source>
</evidence>
<dbReference type="Gene3D" id="1.10.287.950">
    <property type="entry name" value="Methyl-accepting chemotaxis protein"/>
    <property type="match status" value="1"/>
</dbReference>
<dbReference type="OrthoDB" id="2809136at2"/>
<keyword evidence="4 8" id="KW-1133">Transmembrane helix</keyword>
<comment type="caution">
    <text evidence="10">The sequence shown here is derived from an EMBL/GenBank/DDBJ whole genome shotgun (WGS) entry which is preliminary data.</text>
</comment>
<evidence type="ECO:0000256" key="4">
    <source>
        <dbReference type="ARBA" id="ARBA00022989"/>
    </source>
</evidence>
<dbReference type="EMBL" id="WJNH01000002">
    <property type="protein sequence ID" value="MRG85606.1"/>
    <property type="molecule type" value="Genomic_DNA"/>
</dbReference>
<evidence type="ECO:0000256" key="6">
    <source>
        <dbReference type="RuleBase" id="RU004057"/>
    </source>
</evidence>
<sequence>MFDFLPASNDFARYIIVIIFVFLTVVSVRVIMQNLHIFKFLKSQLDSSERNVENSEFWKGIKQQYDIENHSEKDHIDVQAFVESYMSKYSPPYNSNSILSSINRIHSAGSTVILIGVLGTFVGLITALSGLNIGGGDMQASIQNVLDGIYTAFFTSVFGIAASLVITYVHRNWDAKHLMLQLTLRAENLLQSYAKHTWESRMVDSLNQVKTAITDMHQSLRELDHFSDTMEKASSNMVAYNEKFSESTDTLYGIFDNLETASENFNSRMDYIHEQFHQFLQQLEKQESSLQSVNDSVNGLTKDVSSFVNQTSTHIQQLTNDSKGYMEKVEQKMTNSFEKMDDFYKRNVNQLEKIVYTMDQLENKNKDFISNVGRATDTIQEVLKDRSFDQLLHVTKNFAENVMVLESQFERLQAQYTSMDQEKQEFMKFYQGQREELKRLRDEINSFASHNEGTRRQFDEIKFVFEQADKSNREFVQQSYDLIRDVKDGLKQNTQDQANQMKQVMYDFNQQINDAFRNLDNILGKNLQNSIQQFEQYVSSTNQAMERQFSAVNDYVNNHLQSHQMSNREVVSAVGDIRNRIDQWDQQMRNSVRTLPYRENSRP</sequence>
<dbReference type="InterPro" id="IPR002898">
    <property type="entry name" value="MotA_ExbB_proton_chnl"/>
</dbReference>
<feature type="transmembrane region" description="Helical" evidence="8">
    <location>
        <begin position="108"/>
        <end position="128"/>
    </location>
</feature>
<protein>
    <recommendedName>
        <fullName evidence="9">MotA/TolQ/ExbB proton channel domain-containing protein</fullName>
    </recommendedName>
</protein>
<evidence type="ECO:0000313" key="10">
    <source>
        <dbReference type="EMBL" id="MRG85606.1"/>
    </source>
</evidence>
<comment type="similarity">
    <text evidence="6">Belongs to the exbB/tolQ family.</text>
</comment>
<evidence type="ECO:0000256" key="3">
    <source>
        <dbReference type="ARBA" id="ARBA00022692"/>
    </source>
</evidence>
<dbReference type="SUPFAM" id="SSF58104">
    <property type="entry name" value="Methyl-accepting chemotaxis protein (MCP) signaling domain"/>
    <property type="match status" value="1"/>
</dbReference>
<keyword evidence="2" id="KW-1003">Cell membrane</keyword>
<dbReference type="RefSeq" id="WP_153727531.1">
    <property type="nucleotide sequence ID" value="NZ_WJNH01000002.1"/>
</dbReference>
<dbReference type="GO" id="GO:0015031">
    <property type="term" value="P:protein transport"/>
    <property type="evidence" value="ECO:0007669"/>
    <property type="project" value="UniProtKB-KW"/>
</dbReference>
<evidence type="ECO:0000256" key="5">
    <source>
        <dbReference type="ARBA" id="ARBA00023136"/>
    </source>
</evidence>
<keyword evidence="6" id="KW-0653">Protein transport</keyword>
<keyword evidence="3 8" id="KW-0812">Transmembrane</keyword>
<gene>
    <name evidence="10" type="ORF">GH754_04575</name>
</gene>
<comment type="subcellular location">
    <subcellularLocation>
        <location evidence="1">Cell membrane</location>
        <topology evidence="1">Multi-pass membrane protein</topology>
    </subcellularLocation>
    <subcellularLocation>
        <location evidence="6">Membrane</location>
        <topology evidence="6">Multi-pass membrane protein</topology>
    </subcellularLocation>
</comment>